<dbReference type="PANTHER" id="PTHR39323:SF1">
    <property type="entry name" value="BLR1149 PROTEIN"/>
    <property type="match status" value="1"/>
</dbReference>
<organism evidence="2 3">
    <name type="scientific">Rubripirellula obstinata</name>
    <dbReference type="NCBI Taxonomy" id="406547"/>
    <lineage>
        <taxon>Bacteria</taxon>
        <taxon>Pseudomonadati</taxon>
        <taxon>Planctomycetota</taxon>
        <taxon>Planctomycetia</taxon>
        <taxon>Pirellulales</taxon>
        <taxon>Pirellulaceae</taxon>
        <taxon>Rubripirellula</taxon>
    </lineage>
</organism>
<name>A0A5B1CRD7_9BACT</name>
<dbReference type="SUPFAM" id="SSF56300">
    <property type="entry name" value="Metallo-dependent phosphatases"/>
    <property type="match status" value="1"/>
</dbReference>
<dbReference type="Proteomes" id="UP000322699">
    <property type="component" value="Unassembled WGS sequence"/>
</dbReference>
<dbReference type="PIRSF" id="PIRSF000887">
    <property type="entry name" value="Pesterase_MJ0037"/>
    <property type="match status" value="1"/>
</dbReference>
<feature type="domain" description="Calcineurin-like phosphoesterase" evidence="1">
    <location>
        <begin position="30"/>
        <end position="127"/>
    </location>
</feature>
<dbReference type="GO" id="GO:0016787">
    <property type="term" value="F:hydrolase activity"/>
    <property type="evidence" value="ECO:0007669"/>
    <property type="project" value="InterPro"/>
</dbReference>
<dbReference type="InterPro" id="IPR004843">
    <property type="entry name" value="Calcineurin-like_PHP"/>
</dbReference>
<evidence type="ECO:0000259" key="1">
    <source>
        <dbReference type="Pfam" id="PF00149"/>
    </source>
</evidence>
<dbReference type="AlphaFoldDB" id="A0A5B1CRD7"/>
<proteinExistence type="predicted"/>
<dbReference type="InterPro" id="IPR026336">
    <property type="entry name" value="PdeM-like"/>
</dbReference>
<dbReference type="CDD" id="cd07391">
    <property type="entry name" value="MPP_PF1019"/>
    <property type="match status" value="1"/>
</dbReference>
<dbReference type="Gene3D" id="3.60.21.10">
    <property type="match status" value="1"/>
</dbReference>
<comment type="caution">
    <text evidence="2">The sequence shown here is derived from an EMBL/GenBank/DDBJ whole genome shotgun (WGS) entry which is preliminary data.</text>
</comment>
<accession>A0A5B1CRD7</accession>
<dbReference type="InterPro" id="IPR029052">
    <property type="entry name" value="Metallo-depent_PP-like"/>
</dbReference>
<reference evidence="2 3" key="1">
    <citation type="submission" date="2019-08" db="EMBL/GenBank/DDBJ databases">
        <title>Deep-cultivation of Planctomycetes and their phenomic and genomic characterization uncovers novel biology.</title>
        <authorList>
            <person name="Wiegand S."/>
            <person name="Jogler M."/>
            <person name="Boedeker C."/>
            <person name="Pinto D."/>
            <person name="Vollmers J."/>
            <person name="Rivas-Marin E."/>
            <person name="Kohn T."/>
            <person name="Peeters S.H."/>
            <person name="Heuer A."/>
            <person name="Rast P."/>
            <person name="Oberbeckmann S."/>
            <person name="Bunk B."/>
            <person name="Jeske O."/>
            <person name="Meyerdierks A."/>
            <person name="Storesund J.E."/>
            <person name="Kallscheuer N."/>
            <person name="Luecker S."/>
            <person name="Lage O.M."/>
            <person name="Pohl T."/>
            <person name="Merkel B.J."/>
            <person name="Hornburger P."/>
            <person name="Mueller R.-W."/>
            <person name="Bruemmer F."/>
            <person name="Labrenz M."/>
            <person name="Spormann A.M."/>
            <person name="Op Den Camp H."/>
            <person name="Overmann J."/>
            <person name="Amann R."/>
            <person name="Jetten M.S.M."/>
            <person name="Mascher T."/>
            <person name="Medema M.H."/>
            <person name="Devos D.P."/>
            <person name="Kaster A.-K."/>
            <person name="Ovreas L."/>
            <person name="Rohde M."/>
            <person name="Galperin M.Y."/>
            <person name="Jogler C."/>
        </authorList>
    </citation>
    <scope>NUCLEOTIDE SEQUENCE [LARGE SCALE GENOMIC DNA]</scope>
    <source>
        <strain evidence="2 3">LF1</strain>
    </source>
</reference>
<sequence>MTKSVSVTIGDVELELFAKRAAFSKTHAALFIADPHFGKEATFRRGGIPVPQGSTDGTLDTIAQLLSETKANKLIILGDMFHARSSLSDDVRESLGRFFETHHDVEHILIRGNHDAHVGQLPASWPIKIREPGERLGSIVLNHHPSKVPVDAAALFCGHLHPAIRFSVGGESTGKLPCFWLSSGCLVFPAIGEFTGTHVIQPTSNDQVWAIADDQIFGCSPVSA</sequence>
<evidence type="ECO:0000313" key="2">
    <source>
        <dbReference type="EMBL" id="KAA1262200.1"/>
    </source>
</evidence>
<dbReference type="NCBIfam" id="TIGR04123">
    <property type="entry name" value="P_estr_lig_assc"/>
    <property type="match status" value="1"/>
</dbReference>
<dbReference type="PANTHER" id="PTHR39323">
    <property type="entry name" value="BLR1149 PROTEIN"/>
    <property type="match status" value="1"/>
</dbReference>
<dbReference type="EMBL" id="VRLW01000001">
    <property type="protein sequence ID" value="KAA1262200.1"/>
    <property type="molecule type" value="Genomic_DNA"/>
</dbReference>
<keyword evidence="3" id="KW-1185">Reference proteome</keyword>
<dbReference type="Pfam" id="PF00149">
    <property type="entry name" value="Metallophos"/>
    <property type="match status" value="1"/>
</dbReference>
<dbReference type="RefSeq" id="WP_068264798.1">
    <property type="nucleotide sequence ID" value="NZ_LWSK01000069.1"/>
</dbReference>
<evidence type="ECO:0000313" key="3">
    <source>
        <dbReference type="Proteomes" id="UP000322699"/>
    </source>
</evidence>
<protein>
    <recommendedName>
        <fullName evidence="1">Calcineurin-like phosphoesterase domain-containing protein</fullName>
    </recommendedName>
</protein>
<gene>
    <name evidence="2" type="ORF">LF1_47620</name>
</gene>
<dbReference type="OrthoDB" id="9795838at2"/>
<dbReference type="InterPro" id="IPR024173">
    <property type="entry name" value="Pesterase_MJ0037-like"/>
</dbReference>